<evidence type="ECO:0000313" key="2">
    <source>
        <dbReference type="Proteomes" id="UP001500967"/>
    </source>
</evidence>
<comment type="caution">
    <text evidence="1">The sequence shown here is derived from an EMBL/GenBank/DDBJ whole genome shotgun (WGS) entry which is preliminary data.</text>
</comment>
<dbReference type="InterPro" id="IPR045423">
    <property type="entry name" value="DUF6510"/>
</dbReference>
<organism evidence="1 2">
    <name type="scientific">Cryptosporangium japonicum</name>
    <dbReference type="NCBI Taxonomy" id="80872"/>
    <lineage>
        <taxon>Bacteria</taxon>
        <taxon>Bacillati</taxon>
        <taxon>Actinomycetota</taxon>
        <taxon>Actinomycetes</taxon>
        <taxon>Cryptosporangiales</taxon>
        <taxon>Cryptosporangiaceae</taxon>
        <taxon>Cryptosporangium</taxon>
    </lineage>
</organism>
<name>A0ABN0V3I1_9ACTN</name>
<reference evidence="1 2" key="1">
    <citation type="journal article" date="2019" name="Int. J. Syst. Evol. Microbiol.">
        <title>The Global Catalogue of Microorganisms (GCM) 10K type strain sequencing project: providing services to taxonomists for standard genome sequencing and annotation.</title>
        <authorList>
            <consortium name="The Broad Institute Genomics Platform"/>
            <consortium name="The Broad Institute Genome Sequencing Center for Infectious Disease"/>
            <person name="Wu L."/>
            <person name="Ma J."/>
        </authorList>
    </citation>
    <scope>NUCLEOTIDE SEQUENCE [LARGE SCALE GENOMIC DNA]</scope>
    <source>
        <strain evidence="1 2">JCM 10425</strain>
    </source>
</reference>
<proteinExistence type="predicted"/>
<accession>A0ABN0V3I1</accession>
<dbReference type="RefSeq" id="WP_344653303.1">
    <property type="nucleotide sequence ID" value="NZ_BAAAGX010000032.1"/>
</dbReference>
<evidence type="ECO:0000313" key="1">
    <source>
        <dbReference type="EMBL" id="GAA0273152.1"/>
    </source>
</evidence>
<dbReference type="EMBL" id="BAAAGX010000032">
    <property type="protein sequence ID" value="GAA0273152.1"/>
    <property type="molecule type" value="Genomic_DNA"/>
</dbReference>
<keyword evidence="2" id="KW-1185">Reference proteome</keyword>
<gene>
    <name evidence="1" type="ORF">GCM10009539_70730</name>
</gene>
<protein>
    <submittedName>
        <fullName evidence="1">DUF6510 family protein</fullName>
    </submittedName>
</protein>
<dbReference type="Pfam" id="PF20120">
    <property type="entry name" value="DUF6510"/>
    <property type="match status" value="1"/>
</dbReference>
<dbReference type="Proteomes" id="UP001500967">
    <property type="component" value="Unassembled WGS sequence"/>
</dbReference>
<sequence>MDNDYGYVDGNAAAGPLQELLAVEATTVEGQCTSCGRTSMLADTRVYFGGPGLVMRCRGCGAELLSLVTTPTTTRLDVSGLTCLTFPLEA</sequence>